<proteinExistence type="predicted"/>
<comment type="caution">
    <text evidence="2">The sequence shown here is derived from an EMBL/GenBank/DDBJ whole genome shotgun (WGS) entry which is preliminary data.</text>
</comment>
<evidence type="ECO:0000256" key="1">
    <source>
        <dbReference type="SAM" id="MobiDB-lite"/>
    </source>
</evidence>
<dbReference type="EMBL" id="JACSDY010000014">
    <property type="protein sequence ID" value="KAF7409042.1"/>
    <property type="molecule type" value="Genomic_DNA"/>
</dbReference>
<name>A0A834KM28_VESPE</name>
<gene>
    <name evidence="2" type="ORF">H0235_013894</name>
</gene>
<feature type="compositionally biased region" description="Basic and acidic residues" evidence="1">
    <location>
        <begin position="74"/>
        <end position="101"/>
    </location>
</feature>
<accession>A0A834KM28</accession>
<evidence type="ECO:0000313" key="3">
    <source>
        <dbReference type="Proteomes" id="UP000600918"/>
    </source>
</evidence>
<protein>
    <submittedName>
        <fullName evidence="2">Uncharacterized protein</fullName>
    </submittedName>
</protein>
<keyword evidence="3" id="KW-1185">Reference proteome</keyword>
<feature type="region of interest" description="Disordered" evidence="1">
    <location>
        <begin position="65"/>
        <end position="140"/>
    </location>
</feature>
<dbReference type="Proteomes" id="UP000600918">
    <property type="component" value="Unassembled WGS sequence"/>
</dbReference>
<organism evidence="2 3">
    <name type="scientific">Vespula pensylvanica</name>
    <name type="common">Western yellow jacket</name>
    <name type="synonym">Wasp</name>
    <dbReference type="NCBI Taxonomy" id="30213"/>
    <lineage>
        <taxon>Eukaryota</taxon>
        <taxon>Metazoa</taxon>
        <taxon>Ecdysozoa</taxon>
        <taxon>Arthropoda</taxon>
        <taxon>Hexapoda</taxon>
        <taxon>Insecta</taxon>
        <taxon>Pterygota</taxon>
        <taxon>Neoptera</taxon>
        <taxon>Endopterygota</taxon>
        <taxon>Hymenoptera</taxon>
        <taxon>Apocrita</taxon>
        <taxon>Aculeata</taxon>
        <taxon>Vespoidea</taxon>
        <taxon>Vespidae</taxon>
        <taxon>Vespinae</taxon>
        <taxon>Vespula</taxon>
    </lineage>
</organism>
<reference evidence="2" key="1">
    <citation type="journal article" date="2020" name="G3 (Bethesda)">
        <title>High-Quality Assemblies for Three Invasive Social Wasps from the &lt;i&gt;Vespula&lt;/i&gt; Genus.</title>
        <authorList>
            <person name="Harrop T.W.R."/>
            <person name="Guhlin J."/>
            <person name="McLaughlin G.M."/>
            <person name="Permina E."/>
            <person name="Stockwell P."/>
            <person name="Gilligan J."/>
            <person name="Le Lec M.F."/>
            <person name="Gruber M.A.M."/>
            <person name="Quinn O."/>
            <person name="Lovegrove M."/>
            <person name="Duncan E.J."/>
            <person name="Remnant E.J."/>
            <person name="Van Eeckhoven J."/>
            <person name="Graham B."/>
            <person name="Knapp R.A."/>
            <person name="Langford K.W."/>
            <person name="Kronenberg Z."/>
            <person name="Press M.O."/>
            <person name="Eacker S.M."/>
            <person name="Wilson-Rankin E.E."/>
            <person name="Purcell J."/>
            <person name="Lester P.J."/>
            <person name="Dearden P.K."/>
        </authorList>
    </citation>
    <scope>NUCLEOTIDE SEQUENCE</scope>
    <source>
        <strain evidence="2">Volc-1</strain>
    </source>
</reference>
<feature type="compositionally biased region" description="Basic and acidic residues" evidence="1">
    <location>
        <begin position="108"/>
        <end position="126"/>
    </location>
</feature>
<sequence>MEVARVGRRWWRNDSFLGNRSRIESEANSTSARTLIEKFLGSLDSVGLFTDTCVYSGLDEVRDQTATRGSTKFAEGKYGEGVERSSNDARDKNVEWDGSKEVRRRGKAGREEKLGEVKRGGPEAGKRHNSNSRGLRFLTD</sequence>
<evidence type="ECO:0000313" key="2">
    <source>
        <dbReference type="EMBL" id="KAF7409042.1"/>
    </source>
</evidence>
<dbReference type="AlphaFoldDB" id="A0A834KM28"/>